<evidence type="ECO:0000313" key="1">
    <source>
        <dbReference type="EMBL" id="CAH1776641.1"/>
    </source>
</evidence>
<gene>
    <name evidence="1" type="ORF">OFUS_LOCUS3797</name>
</gene>
<protein>
    <submittedName>
        <fullName evidence="1">Uncharacterized protein</fullName>
    </submittedName>
</protein>
<dbReference type="AlphaFoldDB" id="A0A8J1XL83"/>
<name>A0A8J1XL83_OWEFU</name>
<reference evidence="1" key="1">
    <citation type="submission" date="2022-03" db="EMBL/GenBank/DDBJ databases">
        <authorList>
            <person name="Martin C."/>
        </authorList>
    </citation>
    <scope>NUCLEOTIDE SEQUENCE</scope>
</reference>
<comment type="caution">
    <text evidence="1">The sequence shown here is derived from an EMBL/GenBank/DDBJ whole genome shotgun (WGS) entry which is preliminary data.</text>
</comment>
<dbReference type="Proteomes" id="UP000749559">
    <property type="component" value="Unassembled WGS sequence"/>
</dbReference>
<accession>A0A8J1XL83</accession>
<keyword evidence="2" id="KW-1185">Reference proteome</keyword>
<dbReference type="OrthoDB" id="6046730at2759"/>
<sequence length="386" mass="45145">MKVSNLTRNTLLVGLVVFIMSQTILISIFLNRRDTPYMYNGEEDKVNWTSYKYLHDRGTHQDSKIKMPSQKNFAQKFLTIFTTFSEREHTRFQIQNNTLCNYEQFPNDLTERVIFASDTFHLREDGPCGKKAKNGRDFEWNFVTLRPNMTAAGRPVLRQMFIESQSRFNSDLYMYTNGDILFNFRKLMGSLKAIERFTKVRNIKRYIIFGGRRELNFYHTDNKTVEQIEIGSDEEIDAYALVSKSGRIDAQDYIITSKSSFPWEVVPDYVVSLPAFDNWLLMYSNKANIATFDITLTTVALHQAGVPKLVDKNYNESAKINLQILRNSIENGVGIRNTFKCCKWKTMYHLNQVKIIKSLTYRSWKCISELKIPVFNLMDNNKIEEQ</sequence>
<proteinExistence type="predicted"/>
<dbReference type="EMBL" id="CAIIXF020000002">
    <property type="protein sequence ID" value="CAH1776641.1"/>
    <property type="molecule type" value="Genomic_DNA"/>
</dbReference>
<organism evidence="1 2">
    <name type="scientific">Owenia fusiformis</name>
    <name type="common">Polychaete worm</name>
    <dbReference type="NCBI Taxonomy" id="6347"/>
    <lineage>
        <taxon>Eukaryota</taxon>
        <taxon>Metazoa</taxon>
        <taxon>Spiralia</taxon>
        <taxon>Lophotrochozoa</taxon>
        <taxon>Annelida</taxon>
        <taxon>Polychaeta</taxon>
        <taxon>Sedentaria</taxon>
        <taxon>Canalipalpata</taxon>
        <taxon>Sabellida</taxon>
        <taxon>Oweniida</taxon>
        <taxon>Oweniidae</taxon>
        <taxon>Owenia</taxon>
    </lineage>
</organism>
<evidence type="ECO:0000313" key="2">
    <source>
        <dbReference type="Proteomes" id="UP000749559"/>
    </source>
</evidence>